<evidence type="ECO:0000256" key="6">
    <source>
        <dbReference type="ARBA" id="ARBA00023136"/>
    </source>
</evidence>
<evidence type="ECO:0000256" key="4">
    <source>
        <dbReference type="ARBA" id="ARBA00023002"/>
    </source>
</evidence>
<evidence type="ECO:0000256" key="3">
    <source>
        <dbReference type="ARBA" id="ARBA00022989"/>
    </source>
</evidence>
<accession>X2L376</accession>
<dbReference type="InterPro" id="IPR006694">
    <property type="entry name" value="Fatty_acid_hydroxylase"/>
</dbReference>
<feature type="domain" description="Fatty acid hydroxylase" evidence="8">
    <location>
        <begin position="142"/>
        <end position="290"/>
    </location>
</feature>
<dbReference type="GO" id="GO:0012505">
    <property type="term" value="C:endomembrane system"/>
    <property type="evidence" value="ECO:0007669"/>
    <property type="project" value="UniProtKB-SubCell"/>
</dbReference>
<organism evidence="9">
    <name type="scientific">Cylindrospermopsis raciborskii CHAB3438</name>
    <dbReference type="NCBI Taxonomy" id="1480071"/>
    <lineage>
        <taxon>Bacteria</taxon>
        <taxon>Bacillati</taxon>
        <taxon>Cyanobacteriota</taxon>
        <taxon>Cyanophyceae</taxon>
        <taxon>Nostocales</taxon>
        <taxon>Aphanizomenonaceae</taxon>
        <taxon>Cylindrospermopsis</taxon>
    </lineage>
</organism>
<evidence type="ECO:0000259" key="8">
    <source>
        <dbReference type="Pfam" id="PF04116"/>
    </source>
</evidence>
<dbReference type="EMBL" id="KJ139743">
    <property type="protein sequence ID" value="AHN91592.1"/>
    <property type="molecule type" value="Genomic_DNA"/>
</dbReference>
<comment type="subcellular location">
    <subcellularLocation>
        <location evidence="1">Endomembrane system</location>
        <topology evidence="1">Multi-pass membrane protein</topology>
    </subcellularLocation>
</comment>
<dbReference type="GO" id="GO:0016020">
    <property type="term" value="C:membrane"/>
    <property type="evidence" value="ECO:0007669"/>
    <property type="project" value="GOC"/>
</dbReference>
<feature type="transmembrane region" description="Helical" evidence="7">
    <location>
        <begin position="220"/>
        <end position="239"/>
    </location>
</feature>
<dbReference type="RefSeq" id="WP_240866033.1">
    <property type="nucleotide sequence ID" value="NZ_WXUC01000077.1"/>
</dbReference>
<evidence type="ECO:0000256" key="2">
    <source>
        <dbReference type="ARBA" id="ARBA00022692"/>
    </source>
</evidence>
<evidence type="ECO:0000256" key="5">
    <source>
        <dbReference type="ARBA" id="ARBA00023098"/>
    </source>
</evidence>
<keyword evidence="2 7" id="KW-0812">Transmembrane</keyword>
<evidence type="ECO:0000313" key="9">
    <source>
        <dbReference type="EMBL" id="AHN91592.1"/>
    </source>
</evidence>
<feature type="transmembrane region" description="Helical" evidence="7">
    <location>
        <begin position="191"/>
        <end position="213"/>
    </location>
</feature>
<dbReference type="GO" id="GO:0006643">
    <property type="term" value="P:membrane lipid metabolic process"/>
    <property type="evidence" value="ECO:0007669"/>
    <property type="project" value="TreeGrafter"/>
</dbReference>
<feature type="transmembrane region" description="Helical" evidence="7">
    <location>
        <begin position="87"/>
        <end position="106"/>
    </location>
</feature>
<dbReference type="PANTHER" id="PTHR21624">
    <property type="entry name" value="STEROL DESATURASE-RELATED PROTEIN"/>
    <property type="match status" value="1"/>
</dbReference>
<dbReference type="GO" id="GO:0005506">
    <property type="term" value="F:iron ion binding"/>
    <property type="evidence" value="ECO:0007669"/>
    <property type="project" value="InterPro"/>
</dbReference>
<feature type="transmembrane region" description="Helical" evidence="7">
    <location>
        <begin position="38"/>
        <end position="57"/>
    </location>
</feature>
<proteinExistence type="predicted"/>
<keyword evidence="5" id="KW-0443">Lipid metabolism</keyword>
<sequence>MLYRNVAVLGAVMFVLEKRIFDLIIYPFQLFFLGSSQIYWLYLLGAVLIAIVIYVYVKKWQEDVTFLQYILPKEVYTHPSSVTQYKYFFAIALFEIVFVEPIAIYLDNIADITNKALTEITNITAPWAISNAHIWHNLIFTLFIGLLADFANFFYHYLSHKNQTLWQFHKVHHSAEVITPLTVYRTHPVELLVGIIIITTATGLGTGIWSYLFGTEIKRLLVCGVSLDLFIFYLAGYNLRHSHIWLAYPKWVSHIFISPAQHQIHHSVDPKHYDKNFGYIFGIWDWIFGSLYIPTSYEKLNFGLANGESNLFNSVSNIFLQPFKSILQQIKQINQTTV</sequence>
<dbReference type="GO" id="GO:0008610">
    <property type="term" value="P:lipid biosynthetic process"/>
    <property type="evidence" value="ECO:0007669"/>
    <property type="project" value="InterPro"/>
</dbReference>
<dbReference type="Pfam" id="PF04116">
    <property type="entry name" value="FA_hydroxylase"/>
    <property type="match status" value="1"/>
</dbReference>
<reference evidence="9" key="1">
    <citation type="journal article" date="2014" name="Appl. Environ. Microbiol.">
        <title>Sporadic distribution and distinctive variations of cylindrospermopsin genes in cyanobacterial strains and environmental samples from chinese freshwater bodies.</title>
        <authorList>
            <person name="Jiang Y."/>
            <person name="Xiao P."/>
            <person name="Yu G."/>
            <person name="Shao J."/>
            <person name="Liu D."/>
            <person name="Azevedo S.M."/>
            <person name="Li R."/>
        </authorList>
    </citation>
    <scope>NUCLEOTIDE SEQUENCE</scope>
    <source>
        <strain evidence="9">CHAB3438</strain>
    </source>
</reference>
<dbReference type="AlphaFoldDB" id="X2L376"/>
<keyword evidence="3 7" id="KW-1133">Transmembrane helix</keyword>
<evidence type="ECO:0000256" key="1">
    <source>
        <dbReference type="ARBA" id="ARBA00004127"/>
    </source>
</evidence>
<dbReference type="PANTHER" id="PTHR21624:SF1">
    <property type="entry name" value="ALKYLGLYCEROL MONOOXYGENASE"/>
    <property type="match status" value="1"/>
</dbReference>
<dbReference type="InterPro" id="IPR051689">
    <property type="entry name" value="Sterol_desaturase/TMEM195"/>
</dbReference>
<dbReference type="GO" id="GO:0050479">
    <property type="term" value="F:glyceryl-ether monooxygenase activity"/>
    <property type="evidence" value="ECO:0007669"/>
    <property type="project" value="TreeGrafter"/>
</dbReference>
<evidence type="ECO:0000256" key="7">
    <source>
        <dbReference type="SAM" id="Phobius"/>
    </source>
</evidence>
<protein>
    <submittedName>
        <fullName evidence="9">Sterol desaturase-related protein</fullName>
    </submittedName>
</protein>
<feature type="transmembrane region" description="Helical" evidence="7">
    <location>
        <begin position="138"/>
        <end position="158"/>
    </location>
</feature>
<keyword evidence="6 7" id="KW-0472">Membrane</keyword>
<name>X2L376_9CYAN</name>
<keyword evidence="4" id="KW-0560">Oxidoreductase</keyword>